<feature type="compositionally biased region" description="Basic and acidic residues" evidence="3">
    <location>
        <begin position="107"/>
        <end position="116"/>
    </location>
</feature>
<dbReference type="GO" id="GO:0031123">
    <property type="term" value="P:RNA 3'-end processing"/>
    <property type="evidence" value="ECO:0007669"/>
    <property type="project" value="TreeGrafter"/>
</dbReference>
<feature type="region of interest" description="Disordered" evidence="3">
    <location>
        <begin position="1"/>
        <end position="95"/>
    </location>
</feature>
<evidence type="ECO:0000256" key="1">
    <source>
        <dbReference type="ARBA" id="ARBA00005988"/>
    </source>
</evidence>
<feature type="region of interest" description="Disordered" evidence="3">
    <location>
        <begin position="231"/>
        <end position="262"/>
    </location>
</feature>
<accession>A0A7J6LTA8</accession>
<dbReference type="EMBL" id="JABAHT010000166">
    <property type="protein sequence ID" value="KAF4662548.1"/>
    <property type="molecule type" value="Genomic_DNA"/>
</dbReference>
<evidence type="ECO:0000259" key="4">
    <source>
        <dbReference type="PROSITE" id="PS52035"/>
    </source>
</evidence>
<dbReference type="GO" id="GO:0006508">
    <property type="term" value="P:proteolysis"/>
    <property type="evidence" value="ECO:0007669"/>
    <property type="project" value="InterPro"/>
</dbReference>
<dbReference type="EMBL" id="JABANN010000170">
    <property type="protein sequence ID" value="KAF4667969.1"/>
    <property type="molecule type" value="Genomic_DNA"/>
</dbReference>
<protein>
    <recommendedName>
        <fullName evidence="4">Peptidase M14 domain-containing protein</fullName>
    </recommendedName>
</protein>
<sequence length="977" mass="105279">MLPAPAQFGNKGDSSPTRDEKSVSRSPSPMRESCSETEQTTGQEDAASDANNSDRSGRPSSRGGSRNVVSESSPARLTGEDSLPSAHADEKQSVAVVTGGDAVSIEERKGSVHEGDATPQSEGPSPHEGTPSAKVDAVFRGIASAETDSVADRVTVDVGLFMHFVDSYSISGDNLKRITLSNEIEHAIGNFHPYHFPHSRIKTIVFGSYAYNLHLPWASDLDFVLIPTRRSSRGSGGGGGSSPSSVSSSACGGSQNHETPSTPEERLKLLYLVAQHLERRLGQGTLVSTPVVIASSRIPLLTLQCKGPSQSASEKKWCSTCEGGFSECCPLHSSVKIQISVTGPAHSGIETSAYVAMLCQHYDCLRPLVLVIKHVLVCDGLVTPYDGGMSSYTLVLMVVSFLNQFYGNNASHRNVSLGQLLLSMLYWYGGEEDPSVEESYVEPSRQFRDRVNLILSDGTCMRSFSASRLAIRPVAAEAHSHFCERSEDPILSSRFATDMMVILDPLALNGDYVNLGQSVWRWPAVAAAFRNARRSFECGGWWGQKYGLATPTVWVAARRAGFPSSPASASNEPGASATASATASKTGELSEKTETTGPSSVSSVGLALLSTAVAAVVEASPLPPFYHSTTDIISSLKSLLSVCPGMTIGQEHLHGTVMTVVRFEDVGKHQEKSARESLLVFGEHARELISSEIALQFIRKVCEVRSGRASAGEPFTEAALRAMAIVPVANEAGRGLVMEEEQWCWRGNENGVDLNRNFGGPAHWSSKLRSVEENSGPAQFSEPETKAGILRSLIDKTSPDFFLSVHSGMLGLFYPFAYSPSAHPRAAGALESVLDRVADDGCQCPSGQASLEIGHGAPGSSLDYAFKDGRGAKFAYAIEVYSDPTHRGVFHEEYRERKQERASPVTYLTTMSSSDFGAIEGEKCLEYFNPIAEDEYTEVLQTWTRNILEMMELTSKEMERTPSLRGIAPHGTDVEVG</sequence>
<dbReference type="SUPFAM" id="SSF53187">
    <property type="entry name" value="Zn-dependent exopeptidases"/>
    <property type="match status" value="1"/>
</dbReference>
<dbReference type="InterPro" id="IPR045862">
    <property type="entry name" value="Trf4-like"/>
</dbReference>
<reference evidence="7 8" key="1">
    <citation type="submission" date="2020-04" db="EMBL/GenBank/DDBJ databases">
        <title>Perkinsus olseni comparative genomics.</title>
        <authorList>
            <person name="Bogema D.R."/>
        </authorList>
    </citation>
    <scope>NUCLEOTIDE SEQUENCE [LARGE SCALE GENOMIC DNA]</scope>
    <source>
        <strain evidence="5">ATCC PRA-179</strain>
        <strain evidence="6">ATCC PRA-31</strain>
    </source>
</reference>
<dbReference type="SUPFAM" id="SSF81301">
    <property type="entry name" value="Nucleotidyltransferase"/>
    <property type="match status" value="1"/>
</dbReference>
<dbReference type="GO" id="GO:0004181">
    <property type="term" value="F:metallocarboxypeptidase activity"/>
    <property type="evidence" value="ECO:0007669"/>
    <property type="project" value="InterPro"/>
</dbReference>
<gene>
    <name evidence="6" type="ORF">FOL46_002245</name>
    <name evidence="5" type="ORF">FOZ61_002385</name>
</gene>
<evidence type="ECO:0000313" key="7">
    <source>
        <dbReference type="Proteomes" id="UP000570595"/>
    </source>
</evidence>
<comment type="similarity">
    <text evidence="1 2">Belongs to the peptidase M14 family.</text>
</comment>
<dbReference type="AlphaFoldDB" id="A0A7J6LTA8"/>
<dbReference type="PROSITE" id="PS52035">
    <property type="entry name" value="PEPTIDASE_M14"/>
    <property type="match status" value="1"/>
</dbReference>
<feature type="region of interest" description="Disordered" evidence="3">
    <location>
        <begin position="565"/>
        <end position="598"/>
    </location>
</feature>
<dbReference type="GO" id="GO:1990817">
    <property type="term" value="F:poly(A) RNA polymerase activity"/>
    <property type="evidence" value="ECO:0007669"/>
    <property type="project" value="InterPro"/>
</dbReference>
<dbReference type="SMART" id="SM00631">
    <property type="entry name" value="Zn_pept"/>
    <property type="match status" value="1"/>
</dbReference>
<evidence type="ECO:0000256" key="3">
    <source>
        <dbReference type="SAM" id="MobiDB-lite"/>
    </source>
</evidence>
<evidence type="ECO:0000313" key="5">
    <source>
        <dbReference type="EMBL" id="KAF4662548.1"/>
    </source>
</evidence>
<dbReference type="OrthoDB" id="3626597at2759"/>
<evidence type="ECO:0000313" key="8">
    <source>
        <dbReference type="Proteomes" id="UP000572268"/>
    </source>
</evidence>
<dbReference type="GO" id="GO:0008270">
    <property type="term" value="F:zinc ion binding"/>
    <property type="evidence" value="ECO:0007669"/>
    <property type="project" value="InterPro"/>
</dbReference>
<dbReference type="Pfam" id="PF00246">
    <property type="entry name" value="Peptidase_M14"/>
    <property type="match status" value="1"/>
</dbReference>
<dbReference type="SUPFAM" id="SSF81631">
    <property type="entry name" value="PAP/OAS1 substrate-binding domain"/>
    <property type="match status" value="1"/>
</dbReference>
<organism evidence="5 7">
    <name type="scientific">Perkinsus olseni</name>
    <name type="common">Perkinsus atlanticus</name>
    <dbReference type="NCBI Taxonomy" id="32597"/>
    <lineage>
        <taxon>Eukaryota</taxon>
        <taxon>Sar</taxon>
        <taxon>Alveolata</taxon>
        <taxon>Perkinsozoa</taxon>
        <taxon>Perkinsea</taxon>
        <taxon>Perkinsida</taxon>
        <taxon>Perkinsidae</taxon>
        <taxon>Perkinsus</taxon>
    </lineage>
</organism>
<dbReference type="Gene3D" id="3.40.630.10">
    <property type="entry name" value="Zn peptidases"/>
    <property type="match status" value="1"/>
</dbReference>
<dbReference type="Proteomes" id="UP000572268">
    <property type="component" value="Unassembled WGS sequence"/>
</dbReference>
<feature type="compositionally biased region" description="Low complexity" evidence="3">
    <location>
        <begin position="575"/>
        <end position="586"/>
    </location>
</feature>
<dbReference type="GO" id="GO:0031499">
    <property type="term" value="C:TRAMP complex"/>
    <property type="evidence" value="ECO:0007669"/>
    <property type="project" value="TreeGrafter"/>
</dbReference>
<dbReference type="PANTHER" id="PTHR23092">
    <property type="entry name" value="POLY(A) RNA POLYMERASE"/>
    <property type="match status" value="1"/>
</dbReference>
<feature type="region of interest" description="Disordered" evidence="3">
    <location>
        <begin position="107"/>
        <end position="132"/>
    </location>
</feature>
<dbReference type="GO" id="GO:0003729">
    <property type="term" value="F:mRNA binding"/>
    <property type="evidence" value="ECO:0007669"/>
    <property type="project" value="TreeGrafter"/>
</dbReference>
<feature type="domain" description="Peptidase M14" evidence="4">
    <location>
        <begin position="625"/>
        <end position="912"/>
    </location>
</feature>
<dbReference type="InterPro" id="IPR043519">
    <property type="entry name" value="NT_sf"/>
</dbReference>
<feature type="compositionally biased region" description="Low complexity" evidence="3">
    <location>
        <begin position="51"/>
        <end position="73"/>
    </location>
</feature>
<evidence type="ECO:0000256" key="2">
    <source>
        <dbReference type="PROSITE-ProRule" id="PRU01379"/>
    </source>
</evidence>
<comment type="caution">
    <text evidence="5">The sequence shown here is derived from an EMBL/GenBank/DDBJ whole genome shotgun (WGS) entry which is preliminary data.</text>
</comment>
<feature type="active site" description="Proton donor/acceptor" evidence="2">
    <location>
        <position position="879"/>
    </location>
</feature>
<dbReference type="Gene3D" id="1.10.1410.10">
    <property type="match status" value="1"/>
</dbReference>
<dbReference type="PANTHER" id="PTHR23092:SF15">
    <property type="entry name" value="INACTIVE NON-CANONICAL POLY(A) RNA POLYMERASE PROTEIN TRF4-2-RELATED"/>
    <property type="match status" value="1"/>
</dbReference>
<dbReference type="GO" id="GO:0043634">
    <property type="term" value="P:polyadenylation-dependent ncRNA catabolic process"/>
    <property type="evidence" value="ECO:0007669"/>
    <property type="project" value="TreeGrafter"/>
</dbReference>
<dbReference type="Proteomes" id="UP000570595">
    <property type="component" value="Unassembled WGS sequence"/>
</dbReference>
<evidence type="ECO:0000313" key="6">
    <source>
        <dbReference type="EMBL" id="KAF4667969.1"/>
    </source>
</evidence>
<name>A0A7J6LTA8_PEROL</name>
<dbReference type="InterPro" id="IPR000834">
    <property type="entry name" value="Peptidase_M14"/>
</dbReference>
<feature type="compositionally biased region" description="Low complexity" evidence="3">
    <location>
        <begin position="242"/>
        <end position="254"/>
    </location>
</feature>
<dbReference type="GO" id="GO:0005730">
    <property type="term" value="C:nucleolus"/>
    <property type="evidence" value="ECO:0007669"/>
    <property type="project" value="TreeGrafter"/>
</dbReference>
<proteinExistence type="inferred from homology"/>